<evidence type="ECO:0000313" key="19">
    <source>
        <dbReference type="Proteomes" id="UP001162087"/>
    </source>
</evidence>
<comment type="function">
    <text evidence="1">Catalyzes the transfer of a methyl group from 5-methyltetrahydrofolate to homocysteine resulting in methionine formation.</text>
</comment>
<feature type="binding site" evidence="13">
    <location>
        <position position="126"/>
    </location>
    <ligand>
        <name>5-methyltetrahydropteroyltri-L-glutamate</name>
        <dbReference type="ChEBI" id="CHEBI:58207"/>
    </ligand>
</feature>
<comment type="similarity">
    <text evidence="3">Belongs to the vitamin-B12 independent methionine synthase family.</text>
</comment>
<dbReference type="InterPro" id="IPR006276">
    <property type="entry name" value="Cobalamin-indep_Met_synthase"/>
</dbReference>
<evidence type="ECO:0000256" key="11">
    <source>
        <dbReference type="ARBA" id="ARBA00030765"/>
    </source>
</evidence>
<dbReference type="PIRSF" id="PIRSF000382">
    <property type="entry name" value="MeTrfase_B12_ind"/>
    <property type="match status" value="1"/>
</dbReference>
<evidence type="ECO:0000256" key="14">
    <source>
        <dbReference type="PIRSR" id="PIRSR000382-2"/>
    </source>
</evidence>
<dbReference type="Gene3D" id="3.20.20.210">
    <property type="match status" value="2"/>
</dbReference>
<evidence type="ECO:0000259" key="17">
    <source>
        <dbReference type="Pfam" id="PF08267"/>
    </source>
</evidence>
<evidence type="ECO:0000256" key="6">
    <source>
        <dbReference type="ARBA" id="ARBA00022605"/>
    </source>
</evidence>
<keyword evidence="10" id="KW-0486">Methionine biosynthesis</keyword>
<dbReference type="RefSeq" id="XP_056087315.1">
    <property type="nucleotide sequence ID" value="XM_056227500.1"/>
</dbReference>
<dbReference type="NCBIfam" id="TIGR01371">
    <property type="entry name" value="met_syn_B12ind"/>
    <property type="match status" value="1"/>
</dbReference>
<feature type="binding site" evidence="13">
    <location>
        <position position="497"/>
    </location>
    <ligand>
        <name>L-methionine</name>
        <dbReference type="ChEBI" id="CHEBI:57844"/>
    </ligand>
</feature>
<reference evidence="18" key="1">
    <citation type="submission" date="2022-10" db="EMBL/GenBank/DDBJ databases">
        <authorList>
            <person name="Byrne P K."/>
        </authorList>
    </citation>
    <scope>NUCLEOTIDE SEQUENCE</scope>
    <source>
        <strain evidence="18">IFO1802</strain>
    </source>
</reference>
<comment type="pathway">
    <text evidence="2">Amino-acid biosynthesis; L-methionine biosynthesis via de novo pathway; L-methionine from L-homocysteine (MetE route): step 1/1.</text>
</comment>
<evidence type="ECO:0000256" key="9">
    <source>
        <dbReference type="ARBA" id="ARBA00022833"/>
    </source>
</evidence>
<keyword evidence="19" id="KW-1185">Reference proteome</keyword>
<feature type="active site" description="Proton donor" evidence="15">
    <location>
        <position position="705"/>
    </location>
</feature>
<keyword evidence="8 14" id="KW-0479">Metal-binding</keyword>
<dbReference type="AlphaFoldDB" id="A0AA35JFN8"/>
<dbReference type="Pfam" id="PF08267">
    <property type="entry name" value="Meth_synt_1"/>
    <property type="match status" value="1"/>
</dbReference>
<evidence type="ECO:0000256" key="12">
    <source>
        <dbReference type="ARBA" id="ARBA00031314"/>
    </source>
</evidence>
<dbReference type="InterPro" id="IPR013215">
    <property type="entry name" value="Cbl-indep_Met_Synth_N"/>
</dbReference>
<keyword evidence="6" id="KW-0028">Amino-acid biosynthesis</keyword>
<evidence type="ECO:0000256" key="3">
    <source>
        <dbReference type="ARBA" id="ARBA00009553"/>
    </source>
</evidence>
<dbReference type="HAMAP" id="MF_00172">
    <property type="entry name" value="Meth_synth"/>
    <property type="match status" value="1"/>
</dbReference>
<dbReference type="SUPFAM" id="SSF51726">
    <property type="entry name" value="UROD/MetE-like"/>
    <property type="match status" value="2"/>
</dbReference>
<protein>
    <recommendedName>
        <fullName evidence="4">5-methyltetrahydropteroyltriglutamate--homocysteine S-methyltransferase</fullName>
        <ecNumber evidence="4">2.1.1.14</ecNumber>
    </recommendedName>
    <alternativeName>
        <fullName evidence="12">Cobalamin-independent methionine synthase</fullName>
    </alternativeName>
    <alternativeName>
        <fullName evidence="11">Methionine synthase, vitamin-B12 independent isozyme</fullName>
    </alternativeName>
</protein>
<evidence type="ECO:0000256" key="8">
    <source>
        <dbReference type="ARBA" id="ARBA00022723"/>
    </source>
</evidence>
<organism evidence="18 19">
    <name type="scientific">Saccharomyces kudriavzevii (strain ATCC MYA-4449 / AS 2.2408 / CBS 8840 / NBRC 1802 / NCYC 2889)</name>
    <name type="common">Yeast</name>
    <dbReference type="NCBI Taxonomy" id="226230"/>
    <lineage>
        <taxon>Eukaryota</taxon>
        <taxon>Fungi</taxon>
        <taxon>Dikarya</taxon>
        <taxon>Ascomycota</taxon>
        <taxon>Saccharomycotina</taxon>
        <taxon>Saccharomycetes</taxon>
        <taxon>Saccharomycetales</taxon>
        <taxon>Saccharomycetaceae</taxon>
        <taxon>Saccharomyces</taxon>
    </lineage>
</organism>
<dbReference type="GO" id="GO:0009086">
    <property type="term" value="P:methionine biosynthetic process"/>
    <property type="evidence" value="ECO:0007669"/>
    <property type="project" value="UniProtKB-KW"/>
</dbReference>
<dbReference type="GO" id="GO:0003871">
    <property type="term" value="F:5-methyltetrahydropteroyltriglutamate-homocysteine S-methyltransferase activity"/>
    <property type="evidence" value="ECO:0007669"/>
    <property type="project" value="UniProtKB-EC"/>
</dbReference>
<dbReference type="FunFam" id="3.20.20.210:FF:000003">
    <property type="entry name" value="5-methyltetrahydropteroyltriglutamate--homocysteine methyltransferase"/>
    <property type="match status" value="1"/>
</dbReference>
<feature type="domain" description="Cobalamin-independent methionine synthase MetE N-terminal" evidence="17">
    <location>
        <begin position="4"/>
        <end position="322"/>
    </location>
</feature>
<evidence type="ECO:0000256" key="13">
    <source>
        <dbReference type="PIRSR" id="PIRSR000382-1"/>
    </source>
</evidence>
<feature type="binding site" evidence="14">
    <location>
        <position position="737"/>
    </location>
    <ligand>
        <name>Zn(2+)</name>
        <dbReference type="ChEBI" id="CHEBI:29105"/>
        <label>1</label>
        <note>catalytic</note>
    </ligand>
</feature>
<accession>A0AA35JFN8</accession>
<dbReference type="EC" id="2.1.1.14" evidence="4"/>
<evidence type="ECO:0000256" key="10">
    <source>
        <dbReference type="ARBA" id="ARBA00023167"/>
    </source>
</evidence>
<dbReference type="CDD" id="cd03311">
    <property type="entry name" value="CIMS_C_terminal_like"/>
    <property type="match status" value="1"/>
</dbReference>
<evidence type="ECO:0000259" key="16">
    <source>
        <dbReference type="Pfam" id="PF01717"/>
    </source>
</evidence>
<evidence type="ECO:0000256" key="2">
    <source>
        <dbReference type="ARBA" id="ARBA00004681"/>
    </source>
</evidence>
<dbReference type="NCBIfam" id="NF003556">
    <property type="entry name" value="PRK05222.1"/>
    <property type="match status" value="1"/>
</dbReference>
<feature type="binding site" evidence="13">
    <location>
        <position position="574"/>
    </location>
    <ligand>
        <name>5-methyltetrahydropteroyltri-L-glutamate</name>
        <dbReference type="ChEBI" id="CHEBI:58207"/>
    </ligand>
</feature>
<evidence type="ECO:0000256" key="4">
    <source>
        <dbReference type="ARBA" id="ARBA00012034"/>
    </source>
</evidence>
<name>A0AA35JFN8_SACK1</name>
<dbReference type="InterPro" id="IPR038071">
    <property type="entry name" value="UROD/MetE-like_sf"/>
</dbReference>
<dbReference type="GeneID" id="80923615"/>
<feature type="binding site" evidence="14">
    <location>
        <position position="677"/>
    </location>
    <ligand>
        <name>Zn(2+)</name>
        <dbReference type="ChEBI" id="CHEBI:29105"/>
        <label>1</label>
        <note>catalytic</note>
    </ligand>
</feature>
<evidence type="ECO:0000256" key="1">
    <source>
        <dbReference type="ARBA" id="ARBA00002777"/>
    </source>
</evidence>
<evidence type="ECO:0000256" key="5">
    <source>
        <dbReference type="ARBA" id="ARBA00022603"/>
    </source>
</evidence>
<dbReference type="EMBL" id="OX365900">
    <property type="protein sequence ID" value="CAI4060376.1"/>
    <property type="molecule type" value="Genomic_DNA"/>
</dbReference>
<dbReference type="Proteomes" id="UP001162087">
    <property type="component" value="Chromosome 5"/>
</dbReference>
<dbReference type="GO" id="GO:0032259">
    <property type="term" value="P:methylation"/>
    <property type="evidence" value="ECO:0007669"/>
    <property type="project" value="UniProtKB-KW"/>
</dbReference>
<feature type="binding site" evidence="14">
    <location>
        <position position="655"/>
    </location>
    <ligand>
        <name>Zn(2+)</name>
        <dbReference type="ChEBI" id="CHEBI:29105"/>
        <label>1</label>
        <note>catalytic</note>
    </ligand>
</feature>
<evidence type="ECO:0000256" key="15">
    <source>
        <dbReference type="PIRSR" id="PIRSR000382-3"/>
    </source>
</evidence>
<dbReference type="Pfam" id="PF01717">
    <property type="entry name" value="Meth_synt_2"/>
    <property type="match status" value="1"/>
</dbReference>
<dbReference type="CDD" id="cd03312">
    <property type="entry name" value="CIMS_N_terminal_like"/>
    <property type="match status" value="1"/>
</dbReference>
<feature type="binding site" evidence="13">
    <location>
        <begin position="444"/>
        <end position="446"/>
    </location>
    <ligand>
        <name>L-methionine</name>
        <dbReference type="ChEBI" id="CHEBI:57844"/>
    </ligand>
</feature>
<dbReference type="GO" id="GO:0008270">
    <property type="term" value="F:zinc ion binding"/>
    <property type="evidence" value="ECO:0007669"/>
    <property type="project" value="InterPro"/>
</dbReference>
<proteinExistence type="inferred from homology"/>
<keyword evidence="9 14" id="KW-0862">Zinc</keyword>
<dbReference type="InterPro" id="IPR002629">
    <property type="entry name" value="Met_Synth_C/arc"/>
</dbReference>
<dbReference type="PANTHER" id="PTHR30519">
    <property type="entry name" value="5-METHYLTETRAHYDROPTEROYLTRIGLUTAMATE--HOMOCYSTEINE METHYLTRANSFERASE"/>
    <property type="match status" value="1"/>
</dbReference>
<keyword evidence="5" id="KW-0489">Methyltransferase</keyword>
<feature type="domain" description="Cobalamin-independent methionine synthase MetE C-terminal/archaeal" evidence="16">
    <location>
        <begin position="439"/>
        <end position="759"/>
    </location>
</feature>
<gene>
    <name evidence="18" type="primary">SKDI05G1710</name>
    <name evidence="18" type="ORF">SKDI_05G1710</name>
</gene>
<comment type="cofactor">
    <cofactor evidence="14">
        <name>Zn(2+)</name>
        <dbReference type="ChEBI" id="CHEBI:29105"/>
    </cofactor>
    <text evidence="14">Binds 2 Zn(2+) ions per subunit.</text>
</comment>
<feature type="binding site" evidence="13">
    <location>
        <position position="612"/>
    </location>
    <ligand>
        <name>L-homocysteine</name>
        <dbReference type="ChEBI" id="CHEBI:58199"/>
    </ligand>
</feature>
<feature type="binding site" evidence="13">
    <location>
        <position position="19"/>
    </location>
    <ligand>
        <name>5-methyltetrahydropteroyltri-L-glutamate</name>
        <dbReference type="ChEBI" id="CHEBI:58207"/>
    </ligand>
</feature>
<feature type="binding site" evidence="14">
    <location>
        <position position="657"/>
    </location>
    <ligand>
        <name>Zn(2+)</name>
        <dbReference type="ChEBI" id="CHEBI:29105"/>
        <label>1</label>
        <note>catalytic</note>
    </ligand>
</feature>
<keyword evidence="7" id="KW-0808">Transferase</keyword>
<evidence type="ECO:0000256" key="7">
    <source>
        <dbReference type="ARBA" id="ARBA00022679"/>
    </source>
</evidence>
<feature type="binding site" evidence="13">
    <location>
        <begin position="444"/>
        <end position="446"/>
    </location>
    <ligand>
        <name>L-homocysteine</name>
        <dbReference type="ChEBI" id="CHEBI:58199"/>
    </ligand>
</feature>
<evidence type="ECO:0000313" key="18">
    <source>
        <dbReference type="EMBL" id="CAI4060376.1"/>
    </source>
</evidence>
<sequence length="767" mass="85511">MVQSAVLGFPRIGPNRELKKATEGYWNGKITVDELFKVGKDLRTQNWKLQKEAGVDIIPSNDFSFYDQVLDLSLLFNVIPDRYTKYDLSPIDTLFAMGRGLQRKATATEKAVDVTALEMVKWFDSNYHYVRPTFSKTTQFKLNGQKPVDEYLEAKGLGIQTRPVLLGPVSYLFLGKADKDSLDLEPLSLLEQLLPLYAEILSKLAAAGATDVQIDEPVLVLDLPANAQAAIKKAYAYFGEQSNLPKITLATYFGTVVPNLDAIKGLPVAALHVDFVRAPEQFDDVIAAIGAKQTLSVGIVDGRNIWKNDFKKSSAVVNKAIEKLGADRVVVATSSSLLHTPVDLNNETKLDAEIKGFFSFATQKLDEVVVITKHVSGGNVTAALEANATSVESRGKSKLIHNSAVKTRVASIDEKMSTRAVPFEQRLPEQQKVFNLPLFPTTTIGSFPQTKDIRINRNKFNKGTISAEEYEKFINSEIEKVIRFQEEIGLDVLVHGEPERNDMVQYFGEQINGYAFTVNGWVQSYGSRYVRPPIIVGDLSRPKAMSVKESVYAQSITSKPVKGMLTGPITCLRWSFPRDDVDQKTQAMQLALALRDEVNDLEAAGINVIQVDEPALREGLPLREGAERSAYYTWAAEAFRVATSGVANKTQIHSHFCYSDLDPNHIKALDADVVSIEFSKKDDANYIAEFKNYPNHIGLGLFDIHSPRVPSKDEFIAKISTVLKTYPADKFWVNPDCGLKTRGWEETRLSLTHMVEAAKYFREQYKN</sequence>
<feature type="binding site" evidence="13">
    <location>
        <position position="612"/>
    </location>
    <ligand>
        <name>L-methionine</name>
        <dbReference type="ChEBI" id="CHEBI:57844"/>
    </ligand>
</feature>